<feature type="zinc finger region" description="C3H1-type" evidence="5">
    <location>
        <begin position="437"/>
        <end position="463"/>
    </location>
</feature>
<feature type="zinc finger region" description="C3H1-type" evidence="5">
    <location>
        <begin position="669"/>
        <end position="697"/>
    </location>
</feature>
<accession>A0ABP0NMQ6</accession>
<keyword evidence="9" id="KW-1185">Reference proteome</keyword>
<feature type="zinc finger region" description="C3H1-type" evidence="5">
    <location>
        <begin position="216"/>
        <end position="235"/>
    </location>
</feature>
<keyword evidence="1 5" id="KW-0479">Metal-binding</keyword>
<dbReference type="Gene3D" id="4.10.1000.10">
    <property type="entry name" value="Zinc finger, CCCH-type"/>
    <property type="match status" value="7"/>
</dbReference>
<feature type="zinc finger region" description="C3H1-type" evidence="5">
    <location>
        <begin position="13"/>
        <end position="39"/>
    </location>
</feature>
<feature type="domain" description="C3H1-type" evidence="7">
    <location>
        <begin position="635"/>
        <end position="661"/>
    </location>
</feature>
<evidence type="ECO:0000256" key="4">
    <source>
        <dbReference type="ARBA" id="ARBA00022833"/>
    </source>
</evidence>
<feature type="zinc finger region" description="C3H1-type" evidence="5">
    <location>
        <begin position="471"/>
        <end position="499"/>
    </location>
</feature>
<dbReference type="PROSITE" id="PS50103">
    <property type="entry name" value="ZF_C3H1"/>
    <property type="match status" value="7"/>
</dbReference>
<evidence type="ECO:0000256" key="6">
    <source>
        <dbReference type="SAM" id="MobiDB-lite"/>
    </source>
</evidence>
<evidence type="ECO:0000256" key="3">
    <source>
        <dbReference type="ARBA" id="ARBA00022771"/>
    </source>
</evidence>
<organism evidence="8 9">
    <name type="scientific">Durusdinium trenchii</name>
    <dbReference type="NCBI Taxonomy" id="1381693"/>
    <lineage>
        <taxon>Eukaryota</taxon>
        <taxon>Sar</taxon>
        <taxon>Alveolata</taxon>
        <taxon>Dinophyceae</taxon>
        <taxon>Suessiales</taxon>
        <taxon>Symbiodiniaceae</taxon>
        <taxon>Durusdinium</taxon>
    </lineage>
</organism>
<feature type="domain" description="C3H1-type" evidence="7">
    <location>
        <begin position="47"/>
        <end position="74"/>
    </location>
</feature>
<evidence type="ECO:0000256" key="1">
    <source>
        <dbReference type="ARBA" id="ARBA00022723"/>
    </source>
</evidence>
<dbReference type="InterPro" id="IPR036855">
    <property type="entry name" value="Znf_CCCH_sf"/>
</dbReference>
<feature type="zinc finger region" description="C3H1-type" evidence="5">
    <location>
        <begin position="635"/>
        <end position="661"/>
    </location>
</feature>
<dbReference type="Pfam" id="PF14608">
    <property type="entry name" value="zf-CCCH_2"/>
    <property type="match status" value="1"/>
</dbReference>
<sequence>MLAKEGKRLAAHKQTRLCKFFAIGACAKGSACTFAHGMGHLREQPDFSKTRLCADFMDGFCAKGSRCKFAHGKQDLRPGSTKSRAQKDKTKFAEPENYFIPYGSSGYEQAALKLIFQSALGWKGDCDGNSSFSRQTTCEGVETSSAHFSRCSSDASDISQAHFQTSYAPVTLPHCGWEVRIRNTFIEVEDDKEEGILRKCQGTSRREQTSSQRQGFLELGRCALGRKCKFAHGKRELRPGSAAKIGRPGKAEQEGLEMSSAEQTQKTFCLQQTLHEQAALQLLLRKAEVTPGVCVGLSKVEEDKAADGEDFEGADSLSRQVTWEGVESTSAGFIRDVSISSTGSERPLDTFSPPTAAKIPYPELPKLYDELEMLVRNTFVELRFKDGEHCKGLRTSRSLPVLGSDSDFWPQLSAGSSAMTAVDEPSDADAKRLLVHKKTRLCKFFAAGACTRGEDCSFAHGMDQLRQQPDFSKTRLCGDFVELGRCALGRKCKFAHGKRKLRHGSAAKIGRPGRAVEQEAESEAQVMRATQRIAKGKGKVVGKVGKDDEDLGSIWSRQTTLESAVWSRQTSLEVAEHSAGCSSTKVASERLSDETFTQPAPTGSSLSNRAAVQVKNTFIEVEEAEVTVKRLQVHKQTRLCRFFAIGACTRGTACSFAHGQDKLREQPDFSKTRLCANFIEIGSCAEGSECKFAHSKDELRPGSAAKIGRPKAARSKPANELKGNEERALEVKKIMLQKSLHEQAALDLIMKSCPKDSPKGSIASCSASFSRQSTCEGVDSLSVPFSRGTSLQSETEMSPISSLKGITSVAQSVSSYLRELPKVEHVQVLIKNTFIEVAEDCEDGSLKRTRSLPMF</sequence>
<dbReference type="EMBL" id="CAXAMN010021973">
    <property type="protein sequence ID" value="CAK9065067.1"/>
    <property type="molecule type" value="Genomic_DNA"/>
</dbReference>
<feature type="domain" description="C3H1-type" evidence="7">
    <location>
        <begin position="13"/>
        <end position="39"/>
    </location>
</feature>
<dbReference type="InterPro" id="IPR045877">
    <property type="entry name" value="ZFP36-like"/>
</dbReference>
<evidence type="ECO:0000259" key="7">
    <source>
        <dbReference type="PROSITE" id="PS50103"/>
    </source>
</evidence>
<feature type="zinc finger region" description="C3H1-type" evidence="5">
    <location>
        <begin position="47"/>
        <end position="74"/>
    </location>
</feature>
<reference evidence="8 9" key="1">
    <citation type="submission" date="2024-02" db="EMBL/GenBank/DDBJ databases">
        <authorList>
            <person name="Chen Y."/>
            <person name="Shah S."/>
            <person name="Dougan E. K."/>
            <person name="Thang M."/>
            <person name="Chan C."/>
        </authorList>
    </citation>
    <scope>NUCLEOTIDE SEQUENCE [LARGE SCALE GENOMIC DNA]</scope>
</reference>
<proteinExistence type="predicted"/>
<keyword evidence="2" id="KW-0677">Repeat</keyword>
<evidence type="ECO:0000256" key="2">
    <source>
        <dbReference type="ARBA" id="ARBA00022737"/>
    </source>
</evidence>
<dbReference type="InterPro" id="IPR000571">
    <property type="entry name" value="Znf_CCCH"/>
</dbReference>
<name>A0ABP0NMQ6_9DINO</name>
<comment type="caution">
    <text evidence="8">The sequence shown here is derived from an EMBL/GenBank/DDBJ whole genome shotgun (WGS) entry which is preliminary data.</text>
</comment>
<dbReference type="SMART" id="SM00356">
    <property type="entry name" value="ZnF_C3H1"/>
    <property type="match status" value="7"/>
</dbReference>
<dbReference type="Pfam" id="PF00642">
    <property type="entry name" value="zf-CCCH"/>
    <property type="match status" value="6"/>
</dbReference>
<keyword evidence="4 5" id="KW-0862">Zinc</keyword>
<feature type="domain" description="C3H1-type" evidence="7">
    <location>
        <begin position="471"/>
        <end position="499"/>
    </location>
</feature>
<dbReference type="Proteomes" id="UP001642484">
    <property type="component" value="Unassembled WGS sequence"/>
</dbReference>
<evidence type="ECO:0000313" key="8">
    <source>
        <dbReference type="EMBL" id="CAK9065067.1"/>
    </source>
</evidence>
<evidence type="ECO:0000256" key="5">
    <source>
        <dbReference type="PROSITE-ProRule" id="PRU00723"/>
    </source>
</evidence>
<evidence type="ECO:0000313" key="9">
    <source>
        <dbReference type="Proteomes" id="UP001642484"/>
    </source>
</evidence>
<dbReference type="PANTHER" id="PTHR12547:SF18">
    <property type="entry name" value="PROTEIN TIS11"/>
    <property type="match status" value="1"/>
</dbReference>
<feature type="domain" description="C3H1-type" evidence="7">
    <location>
        <begin position="216"/>
        <end position="235"/>
    </location>
</feature>
<feature type="domain" description="C3H1-type" evidence="7">
    <location>
        <begin position="437"/>
        <end position="463"/>
    </location>
</feature>
<gene>
    <name evidence="8" type="ORF">CCMP2556_LOCUS31993</name>
</gene>
<protein>
    <recommendedName>
        <fullName evidence="7">C3H1-type domain-containing protein</fullName>
    </recommendedName>
</protein>
<dbReference type="PANTHER" id="PTHR12547">
    <property type="entry name" value="CCCH ZINC FINGER/TIS11-RELATED"/>
    <property type="match status" value="1"/>
</dbReference>
<feature type="domain" description="C3H1-type" evidence="7">
    <location>
        <begin position="669"/>
        <end position="697"/>
    </location>
</feature>
<dbReference type="SUPFAM" id="SSF90229">
    <property type="entry name" value="CCCH zinc finger"/>
    <property type="match status" value="6"/>
</dbReference>
<keyword evidence="3 5" id="KW-0863">Zinc-finger</keyword>
<feature type="region of interest" description="Disordered" evidence="6">
    <location>
        <begin position="701"/>
        <end position="724"/>
    </location>
</feature>